<evidence type="ECO:0000313" key="1">
    <source>
        <dbReference type="EMBL" id="CAF9903957.1"/>
    </source>
</evidence>
<comment type="caution">
    <text evidence="1">The sequence shown here is derived from an EMBL/GenBank/DDBJ whole genome shotgun (WGS) entry which is preliminary data.</text>
</comment>
<keyword evidence="2" id="KW-1185">Reference proteome</keyword>
<organism evidence="1 2">
    <name type="scientific">Heterodermia speciosa</name>
    <dbReference type="NCBI Taxonomy" id="116794"/>
    <lineage>
        <taxon>Eukaryota</taxon>
        <taxon>Fungi</taxon>
        <taxon>Dikarya</taxon>
        <taxon>Ascomycota</taxon>
        <taxon>Pezizomycotina</taxon>
        <taxon>Lecanoromycetes</taxon>
        <taxon>OSLEUM clade</taxon>
        <taxon>Lecanoromycetidae</taxon>
        <taxon>Caliciales</taxon>
        <taxon>Physciaceae</taxon>
        <taxon>Heterodermia</taxon>
    </lineage>
</organism>
<name>A0A8H3EEB9_9LECA</name>
<dbReference type="AlphaFoldDB" id="A0A8H3EEB9"/>
<proteinExistence type="predicted"/>
<dbReference type="SUPFAM" id="SSF53335">
    <property type="entry name" value="S-adenosyl-L-methionine-dependent methyltransferases"/>
    <property type="match status" value="1"/>
</dbReference>
<sequence>MSCLKLSSGRLNLQHYLWRDVLGYNIHPAIPIKNDSDYKIADVGTGTGIWLTDIHRQLPSARLDGFDVSTEQYPPKEWLPGNISLKSLDIHKPIPDELRGVYDLVHVRLLVAVLRDGDLIPVVENLFAMLSLYCVLCCLLTWVCEDTLTSVEPGGYLQWSEINPSTFGIQSIHPDTRTDELRYLVESFRLRAPLRWVSELPSFFAGQGLKDVLHRSYATPPELLMQMTQIHFMLGEEMSFVIMDNSDPAKGGPAYRRRIEEAAIEAKEGAAITFACEVTIGMRQVT</sequence>
<reference evidence="1" key="1">
    <citation type="submission" date="2021-03" db="EMBL/GenBank/DDBJ databases">
        <authorList>
            <person name="Tagirdzhanova G."/>
        </authorList>
    </citation>
    <scope>NUCLEOTIDE SEQUENCE</scope>
</reference>
<protein>
    <recommendedName>
        <fullName evidence="3">Methyltransferase domain-containing protein</fullName>
    </recommendedName>
</protein>
<gene>
    <name evidence="1" type="ORF">HETSPECPRED_003264</name>
</gene>
<evidence type="ECO:0000313" key="2">
    <source>
        <dbReference type="Proteomes" id="UP000664521"/>
    </source>
</evidence>
<evidence type="ECO:0008006" key="3">
    <source>
        <dbReference type="Google" id="ProtNLM"/>
    </source>
</evidence>
<dbReference type="InterPro" id="IPR029063">
    <property type="entry name" value="SAM-dependent_MTases_sf"/>
</dbReference>
<dbReference type="Proteomes" id="UP000664521">
    <property type="component" value="Unassembled WGS sequence"/>
</dbReference>
<dbReference type="OrthoDB" id="417697at2759"/>
<accession>A0A8H3EEB9</accession>
<dbReference type="EMBL" id="CAJPDS010000002">
    <property type="protein sequence ID" value="CAF9903957.1"/>
    <property type="molecule type" value="Genomic_DNA"/>
</dbReference>
<dbReference type="Gene3D" id="3.40.50.150">
    <property type="entry name" value="Vaccinia Virus protein VP39"/>
    <property type="match status" value="1"/>
</dbReference>